<dbReference type="EMBL" id="CP020114">
    <property type="protein sequence ID" value="AVZ30287.1"/>
    <property type="molecule type" value="Genomic_DNA"/>
</dbReference>
<dbReference type="KEGG" id="nsp:BMF81_01660"/>
<feature type="transmembrane region" description="Helical" evidence="1">
    <location>
        <begin position="141"/>
        <end position="163"/>
    </location>
</feature>
<keyword evidence="1" id="KW-0472">Membrane</keyword>
<reference evidence="2 3" key="1">
    <citation type="submission" date="2017-03" db="EMBL/GenBank/DDBJ databases">
        <title>Comparative genomics of the toxic Baltic Sea cyanobacteria Nodularia spumigena UHCC 0039 and its response on varying salinity.</title>
        <authorList>
            <person name="Teikari J.E."/>
        </authorList>
    </citation>
    <scope>NUCLEOTIDE SEQUENCE [LARGE SCALE GENOMIC DNA]</scope>
    <source>
        <strain evidence="2 3">UHCC 0039</strain>
    </source>
</reference>
<accession>A0A2S0Q7E1</accession>
<name>A0A2S0Q7E1_NODSP</name>
<evidence type="ECO:0000256" key="1">
    <source>
        <dbReference type="SAM" id="Phobius"/>
    </source>
</evidence>
<dbReference type="Proteomes" id="UP000244056">
    <property type="component" value="Chromosome"/>
</dbReference>
<protein>
    <submittedName>
        <fullName evidence="2">Uncharacterized protein</fullName>
    </submittedName>
</protein>
<gene>
    <name evidence="2" type="ORF">BMF81_01660</name>
</gene>
<feature type="transmembrane region" description="Helical" evidence="1">
    <location>
        <begin position="113"/>
        <end position="135"/>
    </location>
</feature>
<proteinExistence type="predicted"/>
<evidence type="ECO:0000313" key="2">
    <source>
        <dbReference type="EMBL" id="AVZ30287.1"/>
    </source>
</evidence>
<sequence>MLYAEKPNPKVLRNGVLAEDKKHAQVIRTLVPSQKPEKIDFNTEYPCPCRRKGQLVPITLTEAFGCDRCQQIFVVEDNGHVLEQLSTTYPYKRAWHWTGKIWRVVPTRLGESYLPIALGIIFVLVIIWLPLALRLANGSSIIAWAIVAVLLAILPALMVWLTYRR</sequence>
<keyword evidence="1" id="KW-1133">Transmembrane helix</keyword>
<organism evidence="2 3">
    <name type="scientific">Nodularia spumigena UHCC 0039</name>
    <dbReference type="NCBI Taxonomy" id="1914872"/>
    <lineage>
        <taxon>Bacteria</taxon>
        <taxon>Bacillati</taxon>
        <taxon>Cyanobacteriota</taxon>
        <taxon>Cyanophyceae</taxon>
        <taxon>Nostocales</taxon>
        <taxon>Nodulariaceae</taxon>
        <taxon>Nodularia</taxon>
    </lineage>
</organism>
<evidence type="ECO:0000313" key="3">
    <source>
        <dbReference type="Proteomes" id="UP000244056"/>
    </source>
</evidence>
<keyword evidence="1" id="KW-0812">Transmembrane</keyword>
<dbReference type="AlphaFoldDB" id="A0A2S0Q7E1"/>